<dbReference type="KEGG" id="ams:AMIS_78550"/>
<dbReference type="EMBL" id="AP012319">
    <property type="protein sequence ID" value="BAL93075.1"/>
    <property type="molecule type" value="Genomic_DNA"/>
</dbReference>
<reference evidence="1 2" key="1">
    <citation type="submission" date="2012-02" db="EMBL/GenBank/DDBJ databases">
        <title>Complete genome sequence of Actinoplanes missouriensis 431 (= NBRC 102363).</title>
        <authorList>
            <person name="Ohnishi Y."/>
            <person name="Ishikawa J."/>
            <person name="Sekine M."/>
            <person name="Hosoyama A."/>
            <person name="Harada T."/>
            <person name="Narita H."/>
            <person name="Hata T."/>
            <person name="Konno Y."/>
            <person name="Tutikane K."/>
            <person name="Fujita N."/>
            <person name="Horinouchi S."/>
            <person name="Hayakawa M."/>
        </authorList>
    </citation>
    <scope>NUCLEOTIDE SEQUENCE [LARGE SCALE GENOMIC DNA]</scope>
    <source>
        <strain evidence="2">ATCC 14538 / DSM 43046 / CBS 188.64 / JCM 3121 / NBRC 102363 / NCIMB 12654 / NRRL B-3342 / UNCC 431</strain>
    </source>
</reference>
<dbReference type="PATRIC" id="fig|512565.3.peg.7872"/>
<dbReference type="HOGENOM" id="CLU_620598_0_0_11"/>
<dbReference type="STRING" id="512565.AMIS_78550"/>
<gene>
    <name evidence="1" type="ordered locus">AMIS_78550</name>
</gene>
<sequence length="441" mass="45955">MVRYFDTDDRLVACMSCQVGADVFFVTAAYPVSYEFDSWSLGSGLSDAPGCADSPASVAYGFGPVTGTLTPARRAWCQVLPVRPGDRFRVSVQSSAAVLPAALMLSPDGTALPCDYAYDPRDGYSCTPRFASGQTRGAAVIAVTADATAPVPFTVQASCATGLCDGNTYSLHPAEQINVTAGRKATFEIAGTSLHTGDTVRLTRAGHASIPGTVRSVSANRYRMTVEADFAKAAPGKWNIVGASYSSASRTAQLNNLVNVLPMPKIVVKAKPSVVGKAAVGLRVRATTGTWSVKPASVRYQWTADGVAIKGATGSAYTIPASLRGKRIAVIVTARAAGHTDTASSSAAVTVGYGVVPKATKKPSISGTVKAGKTVKVKVGAWSPSATSYKYVWRVDGKVVGTGSKVKLKKSWKGKKLTVTVTAKRAGHYDGKATSKALKIK</sequence>
<dbReference type="eggNOG" id="COG3391">
    <property type="taxonomic scope" value="Bacteria"/>
</dbReference>
<keyword evidence="2" id="KW-1185">Reference proteome</keyword>
<dbReference type="AlphaFoldDB" id="I0HJ88"/>
<evidence type="ECO:0008006" key="3">
    <source>
        <dbReference type="Google" id="ProtNLM"/>
    </source>
</evidence>
<accession>I0HJ88</accession>
<dbReference type="Gene3D" id="2.60.40.2700">
    <property type="match status" value="2"/>
</dbReference>
<dbReference type="Proteomes" id="UP000007882">
    <property type="component" value="Chromosome"/>
</dbReference>
<protein>
    <recommendedName>
        <fullName evidence="3">Bacterial Ig-like domain-containing protein</fullName>
    </recommendedName>
</protein>
<organism evidence="1 2">
    <name type="scientific">Actinoplanes missouriensis (strain ATCC 14538 / DSM 43046 / CBS 188.64 / JCM 3121 / NBRC 102363 / NCIMB 12654 / NRRL B-3342 / UNCC 431)</name>
    <dbReference type="NCBI Taxonomy" id="512565"/>
    <lineage>
        <taxon>Bacteria</taxon>
        <taxon>Bacillati</taxon>
        <taxon>Actinomycetota</taxon>
        <taxon>Actinomycetes</taxon>
        <taxon>Micromonosporales</taxon>
        <taxon>Micromonosporaceae</taxon>
        <taxon>Actinoplanes</taxon>
    </lineage>
</organism>
<name>I0HJ88_ACTM4</name>
<evidence type="ECO:0000313" key="1">
    <source>
        <dbReference type="EMBL" id="BAL93075.1"/>
    </source>
</evidence>
<evidence type="ECO:0000313" key="2">
    <source>
        <dbReference type="Proteomes" id="UP000007882"/>
    </source>
</evidence>
<proteinExistence type="predicted"/>